<dbReference type="Proteomes" id="UP000230709">
    <property type="component" value="Plasmid pOB3b1"/>
</dbReference>
<dbReference type="Pfam" id="PF00072">
    <property type="entry name" value="Response_reg"/>
    <property type="match status" value="1"/>
</dbReference>
<dbReference type="STRING" id="595536.GCA_000178815_00160"/>
<dbReference type="PANTHER" id="PTHR44591:SF25">
    <property type="entry name" value="CHEMOTAXIS TWO-COMPONENT RESPONSE REGULATOR"/>
    <property type="match status" value="1"/>
</dbReference>
<evidence type="ECO:0000256" key="1">
    <source>
        <dbReference type="ARBA" id="ARBA00022553"/>
    </source>
</evidence>
<dbReference type="InterPro" id="IPR050595">
    <property type="entry name" value="Bact_response_regulator"/>
</dbReference>
<keyword evidence="1 2" id="KW-0597">Phosphoprotein</keyword>
<dbReference type="InterPro" id="IPR011006">
    <property type="entry name" value="CheY-like_superfamily"/>
</dbReference>
<gene>
    <name evidence="4" type="ORF">CQW49_21735</name>
</gene>
<dbReference type="KEGG" id="mtw:CQW49_21735"/>
<dbReference type="Gene3D" id="3.40.50.2300">
    <property type="match status" value="1"/>
</dbReference>
<dbReference type="EMBL" id="CP023738">
    <property type="protein sequence ID" value="ATQ70618.1"/>
    <property type="molecule type" value="Genomic_DNA"/>
</dbReference>
<organism evidence="4 5">
    <name type="scientific">Methylosinus trichosporium (strain ATCC 35070 / NCIMB 11131 / UNIQEM 75 / OB3b)</name>
    <dbReference type="NCBI Taxonomy" id="595536"/>
    <lineage>
        <taxon>Bacteria</taxon>
        <taxon>Pseudomonadati</taxon>
        <taxon>Pseudomonadota</taxon>
        <taxon>Alphaproteobacteria</taxon>
        <taxon>Hyphomicrobiales</taxon>
        <taxon>Methylocystaceae</taxon>
        <taxon>Methylosinus</taxon>
    </lineage>
</organism>
<dbReference type="RefSeq" id="WP_003613797.1">
    <property type="nucleotide sequence ID" value="NZ_ADVE02000002.1"/>
</dbReference>
<dbReference type="InterPro" id="IPR001789">
    <property type="entry name" value="Sig_transdc_resp-reg_receiver"/>
</dbReference>
<accession>A0A2D2D6J6</accession>
<keyword evidence="5" id="KW-1185">Reference proteome</keyword>
<proteinExistence type="predicted"/>
<feature type="domain" description="Response regulatory" evidence="3">
    <location>
        <begin position="3"/>
        <end position="120"/>
    </location>
</feature>
<evidence type="ECO:0000313" key="5">
    <source>
        <dbReference type="Proteomes" id="UP000230709"/>
    </source>
</evidence>
<feature type="modified residue" description="4-aspartylphosphate" evidence="2">
    <location>
        <position position="53"/>
    </location>
</feature>
<evidence type="ECO:0000256" key="2">
    <source>
        <dbReference type="PROSITE-ProRule" id="PRU00169"/>
    </source>
</evidence>
<evidence type="ECO:0000313" key="4">
    <source>
        <dbReference type="EMBL" id="ATQ70618.1"/>
    </source>
</evidence>
<evidence type="ECO:0000259" key="3">
    <source>
        <dbReference type="PROSITE" id="PS50110"/>
    </source>
</evidence>
<dbReference type="SUPFAM" id="SSF52172">
    <property type="entry name" value="CheY-like"/>
    <property type="match status" value="1"/>
</dbReference>
<geneLocation type="plasmid" evidence="5">
    <name>pob3b1</name>
</geneLocation>
<protein>
    <submittedName>
        <fullName evidence="4">Response regulator</fullName>
    </submittedName>
</protein>
<name>A0A2D2D6J6_METT3</name>
<reference evidence="5" key="1">
    <citation type="submission" date="2017-10" db="EMBL/GenBank/DDBJ databases">
        <title>Completed PacBio SMRT sequence of Methylosinus trichosporium OB3b reveals presence of a third large plasmid.</title>
        <authorList>
            <person name="Charles T.C."/>
            <person name="Lynch M.D.J."/>
            <person name="Heil J.R."/>
            <person name="Cheng J."/>
        </authorList>
    </citation>
    <scope>NUCLEOTIDE SEQUENCE [LARGE SCALE GENOMIC DNA]</scope>
    <source>
        <strain evidence="5">OB3b</strain>
        <plasmid evidence="5">pob3b1</plasmid>
    </source>
</reference>
<dbReference type="GO" id="GO:0000160">
    <property type="term" value="P:phosphorelay signal transduction system"/>
    <property type="evidence" value="ECO:0007669"/>
    <property type="project" value="InterPro"/>
</dbReference>
<dbReference type="PROSITE" id="PS50110">
    <property type="entry name" value="RESPONSE_REGULATORY"/>
    <property type="match status" value="1"/>
</dbReference>
<dbReference type="PANTHER" id="PTHR44591">
    <property type="entry name" value="STRESS RESPONSE REGULATOR PROTEIN 1"/>
    <property type="match status" value="1"/>
</dbReference>
<sequence length="124" mass="12953">MKPILLVDDSTTMLASLTGILSKVGYAFATAPDGPTAIAKVQSGLSPSLIITDYHMPGMNGVELIAQLRRLAPTRFTPILVLTTDSQQEKRGAAKAAGATGWLVKPVDALALVQVVKQVVVNAA</sequence>
<dbReference type="SMART" id="SM00448">
    <property type="entry name" value="REC"/>
    <property type="match status" value="1"/>
</dbReference>
<dbReference type="AlphaFoldDB" id="A0A2D2D6J6"/>
<keyword evidence="4" id="KW-0614">Plasmid</keyword>